<feature type="compositionally biased region" description="Basic and acidic residues" evidence="1">
    <location>
        <begin position="148"/>
        <end position="167"/>
    </location>
</feature>
<reference evidence="3" key="1">
    <citation type="submission" date="2020-01" db="EMBL/GenBank/DDBJ databases">
        <authorList>
            <person name="Mishra B."/>
        </authorList>
    </citation>
    <scope>NUCLEOTIDE SEQUENCE [LARGE SCALE GENOMIC DNA]</scope>
</reference>
<organism evidence="3 4">
    <name type="scientific">Microthlaspi erraticum</name>
    <dbReference type="NCBI Taxonomy" id="1685480"/>
    <lineage>
        <taxon>Eukaryota</taxon>
        <taxon>Viridiplantae</taxon>
        <taxon>Streptophyta</taxon>
        <taxon>Embryophyta</taxon>
        <taxon>Tracheophyta</taxon>
        <taxon>Spermatophyta</taxon>
        <taxon>Magnoliopsida</taxon>
        <taxon>eudicotyledons</taxon>
        <taxon>Gunneridae</taxon>
        <taxon>Pentapetalae</taxon>
        <taxon>rosids</taxon>
        <taxon>malvids</taxon>
        <taxon>Brassicales</taxon>
        <taxon>Brassicaceae</taxon>
        <taxon>Coluteocarpeae</taxon>
        <taxon>Microthlaspi</taxon>
    </lineage>
</organism>
<feature type="compositionally biased region" description="Polar residues" evidence="1">
    <location>
        <begin position="169"/>
        <end position="185"/>
    </location>
</feature>
<evidence type="ECO:0000256" key="1">
    <source>
        <dbReference type="SAM" id="MobiDB-lite"/>
    </source>
</evidence>
<dbReference type="PANTHER" id="PTHR34271">
    <property type="entry name" value="NUCLEOLAR HISTONE METHYLTRANSFERASE-RELATED PROTEIN"/>
    <property type="match status" value="1"/>
</dbReference>
<proteinExistence type="predicted"/>
<feature type="region of interest" description="Disordered" evidence="1">
    <location>
        <begin position="130"/>
        <end position="240"/>
    </location>
</feature>
<dbReference type="Proteomes" id="UP000467841">
    <property type="component" value="Unassembled WGS sequence"/>
</dbReference>
<dbReference type="Pfam" id="PF10440">
    <property type="entry name" value="WIYLD"/>
    <property type="match status" value="1"/>
</dbReference>
<evidence type="ECO:0000259" key="2">
    <source>
        <dbReference type="Pfam" id="PF10440"/>
    </source>
</evidence>
<gene>
    <name evidence="3" type="ORF">MERR_LOCUS16186</name>
</gene>
<dbReference type="Gene3D" id="1.10.8.850">
    <property type="entry name" value="Histone-lysine N methyltransferase , C-terminal domain-like"/>
    <property type="match status" value="1"/>
</dbReference>
<sequence length="274" mass="30968">MAPRGRKRKAGLRREDAARDRMRDYGFDERVISESIKGLVKLYGEDGWKLIEDGGYDALFNICLERQEEQNGLVAAEQNEEMALEEQEEQLVVEQIEGVAEEEHLIVEKIEEVAVEQTEGMAVEQFEEITVEQTEERAEAEQEPAQEEEPRDHVAHEEEQHTEDGTDHVGSNSETCQTDDASITNGVVLDSSPPGFQSKVTPPGFALHSVEGAKNSRCGWLSSEEETDSDEDSDSDDDEMIQLTPEPLCEELEELFKKVSGQKNTRKRPSRWDN</sequence>
<protein>
    <recommendedName>
        <fullName evidence="2">WIYLD domain-containing protein</fullName>
    </recommendedName>
</protein>
<dbReference type="OrthoDB" id="1898570at2759"/>
<feature type="domain" description="WIYLD" evidence="2">
    <location>
        <begin position="9"/>
        <end position="69"/>
    </location>
</feature>
<keyword evidence="4" id="KW-1185">Reference proteome</keyword>
<dbReference type="InterPro" id="IPR043017">
    <property type="entry name" value="WIYLD_dom_sf"/>
</dbReference>
<feature type="compositionally biased region" description="Acidic residues" evidence="1">
    <location>
        <begin position="223"/>
        <end position="240"/>
    </location>
</feature>
<dbReference type="PANTHER" id="PTHR34271:SF1">
    <property type="entry name" value="NUCLEOLAR HISTONE METHYLTRANSFERASE-RELATED PROTEIN"/>
    <property type="match status" value="1"/>
</dbReference>
<comment type="caution">
    <text evidence="3">The sequence shown here is derived from an EMBL/GenBank/DDBJ whole genome shotgun (WGS) entry which is preliminary data.</text>
</comment>
<evidence type="ECO:0000313" key="3">
    <source>
        <dbReference type="EMBL" id="CAA7028951.1"/>
    </source>
</evidence>
<dbReference type="InterPro" id="IPR018848">
    <property type="entry name" value="WIYLD_domain"/>
</dbReference>
<evidence type="ECO:0000313" key="4">
    <source>
        <dbReference type="Proteomes" id="UP000467841"/>
    </source>
</evidence>
<accession>A0A6D2IKR9</accession>
<dbReference type="EMBL" id="CACVBM020001074">
    <property type="protein sequence ID" value="CAA7028951.1"/>
    <property type="molecule type" value="Genomic_DNA"/>
</dbReference>
<name>A0A6D2IKR9_9BRAS</name>
<dbReference type="AlphaFoldDB" id="A0A6D2IKR9"/>